<evidence type="ECO:0000256" key="1">
    <source>
        <dbReference type="ARBA" id="ARBA00004651"/>
    </source>
</evidence>
<organism evidence="7 8">
    <name type="scientific">Actinomadura namibiensis</name>
    <dbReference type="NCBI Taxonomy" id="182080"/>
    <lineage>
        <taxon>Bacteria</taxon>
        <taxon>Bacillati</taxon>
        <taxon>Actinomycetota</taxon>
        <taxon>Actinomycetes</taxon>
        <taxon>Streptosporangiales</taxon>
        <taxon>Thermomonosporaceae</taxon>
        <taxon>Actinomadura</taxon>
    </lineage>
</organism>
<feature type="transmembrane region" description="Helical" evidence="6">
    <location>
        <begin position="212"/>
        <end position="230"/>
    </location>
</feature>
<comment type="subcellular location">
    <subcellularLocation>
        <location evidence="1">Cell membrane</location>
        <topology evidence="1">Multi-pass membrane protein</topology>
    </subcellularLocation>
</comment>
<proteinExistence type="predicted"/>
<evidence type="ECO:0000313" key="8">
    <source>
        <dbReference type="Proteomes" id="UP000572680"/>
    </source>
</evidence>
<feature type="transmembrane region" description="Helical" evidence="6">
    <location>
        <begin position="42"/>
        <end position="65"/>
    </location>
</feature>
<feature type="transmembrane region" description="Helical" evidence="6">
    <location>
        <begin position="173"/>
        <end position="191"/>
    </location>
</feature>
<evidence type="ECO:0000256" key="5">
    <source>
        <dbReference type="ARBA" id="ARBA00023136"/>
    </source>
</evidence>
<dbReference type="SUPFAM" id="SSF103473">
    <property type="entry name" value="MFS general substrate transporter"/>
    <property type="match status" value="1"/>
</dbReference>
<feature type="transmembrane region" description="Helical" evidence="6">
    <location>
        <begin position="236"/>
        <end position="259"/>
    </location>
</feature>
<gene>
    <name evidence="7" type="ORF">HNR61_004895</name>
</gene>
<sequence length="322" mass="32637">MIALGAFGRLWTAASVSALGDGVTLVAGPLLAATLTRDPVRVAGLTVAQTLPGLLFALPAGALVDRWDRRRLTVGTSLLRMAALGLLSAAVLAGDAGLPLLYAVFFLVGCAGLVFDNAAATLVPAVVAPARLEQANGRLQAGRMLGEQLAAKPLGAWLFAVAAWSPFLLDAVGLLLVAALAATLPASLNVAPRVPLRTAVGEGVRWLLRQRLLRTLAWTVAVSAVLVLIAHERLGVGAVGYGLLLATLAVGGGAGGLLAGRIVRLAGPGTTLRAGLVVETLVHGGAAMTRNAVVAGLLLALMGLHLVVFSAIVASVRQSLVS</sequence>
<keyword evidence="4 6" id="KW-1133">Transmembrane helix</keyword>
<dbReference type="GO" id="GO:0005886">
    <property type="term" value="C:plasma membrane"/>
    <property type="evidence" value="ECO:0007669"/>
    <property type="project" value="UniProtKB-SubCell"/>
</dbReference>
<dbReference type="Proteomes" id="UP000572680">
    <property type="component" value="Unassembled WGS sequence"/>
</dbReference>
<keyword evidence="2" id="KW-1003">Cell membrane</keyword>
<dbReference type="GO" id="GO:0022857">
    <property type="term" value="F:transmembrane transporter activity"/>
    <property type="evidence" value="ECO:0007669"/>
    <property type="project" value="InterPro"/>
</dbReference>
<dbReference type="InterPro" id="IPR011701">
    <property type="entry name" value="MFS"/>
</dbReference>
<dbReference type="RefSeq" id="WP_182845437.1">
    <property type="nucleotide sequence ID" value="NZ_BAAALP010000059.1"/>
</dbReference>
<feature type="transmembrane region" description="Helical" evidence="6">
    <location>
        <begin position="294"/>
        <end position="316"/>
    </location>
</feature>
<evidence type="ECO:0000313" key="7">
    <source>
        <dbReference type="EMBL" id="MBA8953245.1"/>
    </source>
</evidence>
<keyword evidence="8" id="KW-1185">Reference proteome</keyword>
<evidence type="ECO:0000256" key="6">
    <source>
        <dbReference type="SAM" id="Phobius"/>
    </source>
</evidence>
<comment type="caution">
    <text evidence="7">The sequence shown here is derived from an EMBL/GenBank/DDBJ whole genome shotgun (WGS) entry which is preliminary data.</text>
</comment>
<dbReference type="PANTHER" id="PTHR23513:SF6">
    <property type="entry name" value="MAJOR FACILITATOR SUPERFAMILY ASSOCIATED DOMAIN-CONTAINING PROTEIN"/>
    <property type="match status" value="1"/>
</dbReference>
<dbReference type="Gene3D" id="1.20.1250.20">
    <property type="entry name" value="MFS general substrate transporter like domains"/>
    <property type="match status" value="1"/>
</dbReference>
<evidence type="ECO:0000256" key="2">
    <source>
        <dbReference type="ARBA" id="ARBA00022475"/>
    </source>
</evidence>
<dbReference type="AlphaFoldDB" id="A0A7W3QN53"/>
<reference evidence="7 8" key="1">
    <citation type="submission" date="2020-08" db="EMBL/GenBank/DDBJ databases">
        <title>Genomic Encyclopedia of Type Strains, Phase IV (KMG-IV): sequencing the most valuable type-strain genomes for metagenomic binning, comparative biology and taxonomic classification.</title>
        <authorList>
            <person name="Goeker M."/>
        </authorList>
    </citation>
    <scope>NUCLEOTIDE SEQUENCE [LARGE SCALE GENOMIC DNA]</scope>
    <source>
        <strain evidence="7 8">DSM 44197</strain>
    </source>
</reference>
<protein>
    <submittedName>
        <fullName evidence="7">MFS family permease</fullName>
    </submittedName>
</protein>
<name>A0A7W3QN53_ACTNM</name>
<dbReference type="PANTHER" id="PTHR23513">
    <property type="entry name" value="INTEGRAL MEMBRANE EFFLUX PROTEIN-RELATED"/>
    <property type="match status" value="1"/>
</dbReference>
<accession>A0A7W3QN53</accession>
<dbReference type="Pfam" id="PF07690">
    <property type="entry name" value="MFS_1"/>
    <property type="match status" value="1"/>
</dbReference>
<keyword evidence="3 6" id="KW-0812">Transmembrane</keyword>
<evidence type="ECO:0000256" key="4">
    <source>
        <dbReference type="ARBA" id="ARBA00022989"/>
    </source>
</evidence>
<dbReference type="InterPro" id="IPR036259">
    <property type="entry name" value="MFS_trans_sf"/>
</dbReference>
<keyword evidence="5 6" id="KW-0472">Membrane</keyword>
<evidence type="ECO:0000256" key="3">
    <source>
        <dbReference type="ARBA" id="ARBA00022692"/>
    </source>
</evidence>
<dbReference type="EMBL" id="JACJIA010000006">
    <property type="protein sequence ID" value="MBA8953245.1"/>
    <property type="molecule type" value="Genomic_DNA"/>
</dbReference>